<dbReference type="InterPro" id="IPR041656">
    <property type="entry name" value="TPR_5"/>
</dbReference>
<organism evidence="3 4">
    <name type="scientific">Psychrobacillus psychrodurans</name>
    <dbReference type="NCBI Taxonomy" id="126157"/>
    <lineage>
        <taxon>Bacteria</taxon>
        <taxon>Bacillati</taxon>
        <taxon>Bacillota</taxon>
        <taxon>Bacilli</taxon>
        <taxon>Bacillales</taxon>
        <taxon>Bacillaceae</taxon>
        <taxon>Psychrobacillus</taxon>
    </lineage>
</organism>
<keyword evidence="4" id="KW-1185">Reference proteome</keyword>
<protein>
    <submittedName>
        <fullName evidence="3">Tetratricopeptide repeat protein</fullName>
    </submittedName>
</protein>
<gene>
    <name evidence="3" type="ORF">M9R61_04115</name>
</gene>
<evidence type="ECO:0000256" key="1">
    <source>
        <dbReference type="PROSITE-ProRule" id="PRU00339"/>
    </source>
</evidence>
<dbReference type="SMART" id="SM00028">
    <property type="entry name" value="TPR"/>
    <property type="match status" value="2"/>
</dbReference>
<comment type="caution">
    <text evidence="3">The sequence shown here is derived from an EMBL/GenBank/DDBJ whole genome shotgun (WGS) entry which is preliminary data.</text>
</comment>
<dbReference type="Pfam" id="PF12688">
    <property type="entry name" value="TPR_5"/>
    <property type="match status" value="1"/>
</dbReference>
<name>A0A9X3L6Z0_9BACI</name>
<dbReference type="InterPro" id="IPR019734">
    <property type="entry name" value="TPR_rpt"/>
</dbReference>
<reference evidence="3" key="1">
    <citation type="submission" date="2022-05" db="EMBL/GenBank/DDBJ databases">
        <authorList>
            <person name="Colautti A."/>
            <person name="Iacumin L."/>
        </authorList>
    </citation>
    <scope>NUCLEOTIDE SEQUENCE</scope>
    <source>
        <strain evidence="3">DSM 30747</strain>
    </source>
</reference>
<proteinExistence type="predicted"/>
<dbReference type="SUPFAM" id="SSF48452">
    <property type="entry name" value="TPR-like"/>
    <property type="match status" value="1"/>
</dbReference>
<dbReference type="EMBL" id="JAMKBI010000002">
    <property type="protein sequence ID" value="MCZ8532537.1"/>
    <property type="molecule type" value="Genomic_DNA"/>
</dbReference>
<feature type="domain" description="Tetratrico peptide repeat group 5" evidence="2">
    <location>
        <begin position="37"/>
        <end position="156"/>
    </location>
</feature>
<accession>A0A9X3L6Z0</accession>
<feature type="repeat" description="TPR" evidence="1">
    <location>
        <begin position="72"/>
        <end position="105"/>
    </location>
</feature>
<evidence type="ECO:0000313" key="4">
    <source>
        <dbReference type="Proteomes" id="UP001152172"/>
    </source>
</evidence>
<dbReference type="InterPro" id="IPR011990">
    <property type="entry name" value="TPR-like_helical_dom_sf"/>
</dbReference>
<dbReference type="PROSITE" id="PS50005">
    <property type="entry name" value="TPR"/>
    <property type="match status" value="1"/>
</dbReference>
<dbReference type="Gene3D" id="1.25.40.10">
    <property type="entry name" value="Tetratricopeptide repeat domain"/>
    <property type="match status" value="1"/>
</dbReference>
<dbReference type="Proteomes" id="UP001152172">
    <property type="component" value="Unassembled WGS sequence"/>
</dbReference>
<sequence length="161" mass="18536">MIKEIEEAIILRNNGMKNESNELLLKLVEKYPSNASILYQCGWSFDILGEETKAVEFYEKAIDLGLPNDEMEGAIIGLGSTYRALGDYEKSKRVFIRGIELFPTNKAIQVFYAITLYNLSDHSNATELLLEVLIETTEDKQILEYERALKFYSKHLDDVWN</sequence>
<evidence type="ECO:0000259" key="2">
    <source>
        <dbReference type="Pfam" id="PF12688"/>
    </source>
</evidence>
<dbReference type="AlphaFoldDB" id="A0A9X3L6Z0"/>
<dbReference type="RefSeq" id="WP_269921093.1">
    <property type="nucleotide sequence ID" value="NZ_JAMKBI010000002.1"/>
</dbReference>
<evidence type="ECO:0000313" key="3">
    <source>
        <dbReference type="EMBL" id="MCZ8532537.1"/>
    </source>
</evidence>
<keyword evidence="1" id="KW-0802">TPR repeat</keyword>